<evidence type="ECO:0000313" key="7">
    <source>
        <dbReference type="EMBL" id="RJX65460.1"/>
    </source>
</evidence>
<evidence type="ECO:0000256" key="6">
    <source>
        <dbReference type="SAM" id="Phobius"/>
    </source>
</evidence>
<reference evidence="7 8" key="1">
    <citation type="submission" date="2018-09" db="EMBL/GenBank/DDBJ databases">
        <title>Altererythrobacter sp.Ery1 and Ery12, the genome sequencing of novel strains in genus Alterythrobacter.</title>
        <authorList>
            <person name="Cheng H."/>
            <person name="Wu Y.-H."/>
            <person name="Fang C."/>
            <person name="Xu X.-W."/>
        </authorList>
    </citation>
    <scope>NUCLEOTIDE SEQUENCE [LARGE SCALE GENOMIC DNA]</scope>
    <source>
        <strain evidence="7 8">Ery12</strain>
    </source>
</reference>
<name>A0A419QXQ9_9SPHN</name>
<gene>
    <name evidence="7" type="ORF">D6858_14120</name>
</gene>
<dbReference type="Proteomes" id="UP000284322">
    <property type="component" value="Unassembled WGS sequence"/>
</dbReference>
<evidence type="ECO:0000256" key="2">
    <source>
        <dbReference type="ARBA" id="ARBA00022475"/>
    </source>
</evidence>
<evidence type="ECO:0000256" key="4">
    <source>
        <dbReference type="ARBA" id="ARBA00022989"/>
    </source>
</evidence>
<keyword evidence="8" id="KW-1185">Reference proteome</keyword>
<keyword evidence="5 6" id="KW-0472">Membrane</keyword>
<feature type="transmembrane region" description="Helical" evidence="6">
    <location>
        <begin position="63"/>
        <end position="86"/>
    </location>
</feature>
<dbReference type="OrthoDB" id="9804822at2"/>
<dbReference type="GO" id="GO:0005886">
    <property type="term" value="C:plasma membrane"/>
    <property type="evidence" value="ECO:0007669"/>
    <property type="project" value="UniProtKB-SubCell"/>
</dbReference>
<dbReference type="GO" id="GO:0015171">
    <property type="term" value="F:amino acid transmembrane transporter activity"/>
    <property type="evidence" value="ECO:0007669"/>
    <property type="project" value="TreeGrafter"/>
</dbReference>
<sequence>MENLAFLLLAAFPLMGSPGPVTVSLAGLGSAFGFRPGLPYLCGVMAGTVAVLLMIASGVTALLLAWPAALTALMVLALAYILYLAWKIASAPVGHVATSATKPPAFVPGFALAVANPKAFAAIGAVYSGHSIVADDLLLDMIAKLASLTGVIIVSQTAWLAFGATFSKFLNHPKTGRVANIAFALMLLASVGLALL</sequence>
<evidence type="ECO:0000256" key="1">
    <source>
        <dbReference type="ARBA" id="ARBA00004651"/>
    </source>
</evidence>
<protein>
    <submittedName>
        <fullName evidence="7">LysE family translocator</fullName>
    </submittedName>
</protein>
<feature type="transmembrane region" description="Helical" evidence="6">
    <location>
        <begin position="178"/>
        <end position="195"/>
    </location>
</feature>
<dbReference type="Pfam" id="PF01810">
    <property type="entry name" value="LysE"/>
    <property type="match status" value="1"/>
</dbReference>
<comment type="caution">
    <text evidence="7">The sequence shown here is derived from an EMBL/GenBank/DDBJ whole genome shotgun (WGS) entry which is preliminary data.</text>
</comment>
<proteinExistence type="predicted"/>
<organism evidence="7 8">
    <name type="scientific">Tsuneonella suprasediminis</name>
    <dbReference type="NCBI Taxonomy" id="2306996"/>
    <lineage>
        <taxon>Bacteria</taxon>
        <taxon>Pseudomonadati</taxon>
        <taxon>Pseudomonadota</taxon>
        <taxon>Alphaproteobacteria</taxon>
        <taxon>Sphingomonadales</taxon>
        <taxon>Erythrobacteraceae</taxon>
        <taxon>Tsuneonella</taxon>
    </lineage>
</organism>
<feature type="transmembrane region" description="Helical" evidence="6">
    <location>
        <begin position="145"/>
        <end position="166"/>
    </location>
</feature>
<keyword evidence="2" id="KW-1003">Cell membrane</keyword>
<keyword evidence="4 6" id="KW-1133">Transmembrane helix</keyword>
<dbReference type="GO" id="GO:0033228">
    <property type="term" value="P:cysteine export across plasma membrane"/>
    <property type="evidence" value="ECO:0007669"/>
    <property type="project" value="TreeGrafter"/>
</dbReference>
<dbReference type="InterPro" id="IPR001123">
    <property type="entry name" value="LeuE-type"/>
</dbReference>
<dbReference type="EMBL" id="RAHJ01000022">
    <property type="protein sequence ID" value="RJX65460.1"/>
    <property type="molecule type" value="Genomic_DNA"/>
</dbReference>
<dbReference type="AlphaFoldDB" id="A0A419QXQ9"/>
<evidence type="ECO:0000313" key="8">
    <source>
        <dbReference type="Proteomes" id="UP000284322"/>
    </source>
</evidence>
<keyword evidence="3 6" id="KW-0812">Transmembrane</keyword>
<feature type="transmembrane region" description="Helical" evidence="6">
    <location>
        <begin position="36"/>
        <end position="56"/>
    </location>
</feature>
<dbReference type="PANTHER" id="PTHR30086:SF20">
    <property type="entry name" value="ARGININE EXPORTER PROTEIN ARGO-RELATED"/>
    <property type="match status" value="1"/>
</dbReference>
<accession>A0A419QXQ9</accession>
<evidence type="ECO:0000256" key="5">
    <source>
        <dbReference type="ARBA" id="ARBA00023136"/>
    </source>
</evidence>
<comment type="subcellular location">
    <subcellularLocation>
        <location evidence="1">Cell membrane</location>
        <topology evidence="1">Multi-pass membrane protein</topology>
    </subcellularLocation>
</comment>
<dbReference type="PANTHER" id="PTHR30086">
    <property type="entry name" value="ARGININE EXPORTER PROTEIN ARGO"/>
    <property type="match status" value="1"/>
</dbReference>
<evidence type="ECO:0000256" key="3">
    <source>
        <dbReference type="ARBA" id="ARBA00022692"/>
    </source>
</evidence>